<keyword evidence="2" id="KW-0812">Transmembrane</keyword>
<evidence type="ECO:0000313" key="3">
    <source>
        <dbReference type="EMBL" id="VEH68861.1"/>
    </source>
</evidence>
<reference evidence="3 4" key="1">
    <citation type="submission" date="2018-12" db="EMBL/GenBank/DDBJ databases">
        <authorList>
            <consortium name="Pathogen Informatics"/>
        </authorList>
    </citation>
    <scope>NUCLEOTIDE SEQUENCE [LARGE SCALE GENOMIC DNA]</scope>
    <source>
        <strain evidence="3 4">NCTC12967</strain>
    </source>
</reference>
<keyword evidence="2" id="KW-0472">Membrane</keyword>
<feature type="transmembrane region" description="Helical" evidence="2">
    <location>
        <begin position="123"/>
        <end position="149"/>
    </location>
</feature>
<feature type="transmembrane region" description="Helical" evidence="2">
    <location>
        <begin position="81"/>
        <end position="103"/>
    </location>
</feature>
<keyword evidence="2" id="KW-1133">Transmembrane helix</keyword>
<evidence type="ECO:0000256" key="1">
    <source>
        <dbReference type="SAM" id="MobiDB-lite"/>
    </source>
</evidence>
<dbReference type="EMBL" id="LR134406">
    <property type="protein sequence ID" value="VEH68861.1"/>
    <property type="molecule type" value="Genomic_DNA"/>
</dbReference>
<organism evidence="3 4">
    <name type="scientific">Arachnia propionica</name>
    <dbReference type="NCBI Taxonomy" id="1750"/>
    <lineage>
        <taxon>Bacteria</taxon>
        <taxon>Bacillati</taxon>
        <taxon>Actinomycetota</taxon>
        <taxon>Actinomycetes</taxon>
        <taxon>Propionibacteriales</taxon>
        <taxon>Propionibacteriaceae</taxon>
        <taxon>Arachnia</taxon>
    </lineage>
</organism>
<protein>
    <submittedName>
        <fullName evidence="3">Uncharacterized protein</fullName>
    </submittedName>
</protein>
<dbReference type="Proteomes" id="UP000273044">
    <property type="component" value="Chromosome"/>
</dbReference>
<dbReference type="SUPFAM" id="SSF81995">
    <property type="entry name" value="beta-sandwich domain of Sec23/24"/>
    <property type="match status" value="1"/>
</dbReference>
<feature type="transmembrane region" description="Helical" evidence="2">
    <location>
        <begin position="198"/>
        <end position="222"/>
    </location>
</feature>
<gene>
    <name evidence="3" type="ORF">NCTC12967_00123</name>
</gene>
<accession>A0A3S4UCK5</accession>
<evidence type="ECO:0000313" key="4">
    <source>
        <dbReference type="Proteomes" id="UP000273044"/>
    </source>
</evidence>
<feature type="transmembrane region" description="Helical" evidence="2">
    <location>
        <begin position="156"/>
        <end position="178"/>
    </location>
</feature>
<keyword evidence="4" id="KW-1185">Reference proteome</keyword>
<proteinExistence type="predicted"/>
<name>A0A3S4UCK5_9ACTN</name>
<feature type="region of interest" description="Disordered" evidence="1">
    <location>
        <begin position="1"/>
        <end position="42"/>
    </location>
</feature>
<sequence>MTEQYPSNPAFPGPDYQPHQVPHQPGGVPSNQGQPPGYAHPHDMQWPQPYGQLYGQQVLQPYGPVYGLVPQKPSRPGNVTAASVLGIVSGGLGIFVGIFAITFTSGFHSLVTAFGTSSGLSVLLVLSYVEAFGTFITAVALLASGITFFKGKGGTVLLIGAISQAAMAMLFLMILLLIPQLLDFGSLPSRGIQSVPSGINGLTLFAATVGLGLAGSIIGLLFSPTVRSWQR</sequence>
<evidence type="ECO:0000256" key="2">
    <source>
        <dbReference type="SAM" id="Phobius"/>
    </source>
</evidence>
<dbReference type="AlphaFoldDB" id="A0A3S4UCK5"/>